<keyword evidence="4 13" id="KW-0158">Chromosome</keyword>
<dbReference type="EMBL" id="BQNB010012058">
    <property type="protein sequence ID" value="GJS98613.1"/>
    <property type="molecule type" value="Genomic_DNA"/>
</dbReference>
<dbReference type="Proteomes" id="UP001151760">
    <property type="component" value="Unassembled WGS sequence"/>
</dbReference>
<name>A0ABQ5ACA3_9ASTR</name>
<proteinExistence type="inferred from homology"/>
<dbReference type="Gene3D" id="1.10.357.90">
    <property type="match status" value="1"/>
</dbReference>
<dbReference type="SUPFAM" id="SSF56672">
    <property type="entry name" value="DNA/RNA polymerases"/>
    <property type="match status" value="1"/>
</dbReference>
<comment type="similarity">
    <text evidence="1 13">Belongs to the reverse transcriptase family. Telomerase subfamily.</text>
</comment>
<dbReference type="PROSITE" id="PS50878">
    <property type="entry name" value="RT_POL"/>
    <property type="match status" value="1"/>
</dbReference>
<sequence length="771" mass="89633">MLILMPLRTLDIINTLRPNVSGAKALFKQIFGFSDSHVSLQPTLCSHSSDINVTKTTCLYNSLHKLFKILIRKAIYCPRAKLLNKHITINSTESDSSSYEHTPLLDQQNLCCSKRQVVSFIWAACKSIVPRELLGSPSNQRILRKNISRFIRLRIYEKFSVHQSMFKLKISNFSFISDNHSLCNSSTKQNISTRWIYWLFTCLVVPLLQANFYITDSENGRLEVFFYEKSLWEKLMKQSISSLKEHCYSLLDVNGVKKIINKREFGFSRVRFRPKENGIRPLANLRSSSKLSRKDSKDFKAVNVVLRDLHAALKDLQLRKPEKLGSSVFSYNDVHRNFRKFLSRVKSGLDALPCVYMVVADVQKAYDSIDHDKLLRVMKDVITDDHLLHQTHQFVMSNGYMQVCQYVNLSRQFRSHIHTRSSHSVLVNQGRCTRAMKDRLHFNLEQHLKYNVLHIDKGFYLQTVGIAQGSILSSLLCSFYLGHMESTKLVPFLDKVTETGIDSMLLRFIDDFIFISTSKKQAHAFFSRLERGFFEYNCHMNKDKFALSFDVEKISPQSNRLYIDENGNNFLRWSGLFINCVTLEVQADYTRYLDGHLSSTLTVCWEGNPVRKFREKLCDYMRPKCHPIFYDSNINSAAVVRLNIHQAFLICAMKFHCYVCDLSDICSLDSAAYMGIICNSLRFMYMLMKKRMYSLDVDTDSRPILKVKKREVEWLGLTAYVQVLKRKQSRYTELLYLLESKLKLLDVVRFLPGLKFAADKSNSLVLWKIKY</sequence>
<dbReference type="InterPro" id="IPR003545">
    <property type="entry name" value="Telomerase_RT"/>
</dbReference>
<keyword evidence="16" id="KW-1185">Reference proteome</keyword>
<feature type="domain" description="Reverse transcriptase" evidence="14">
    <location>
        <begin position="254"/>
        <end position="578"/>
    </location>
</feature>
<dbReference type="CDD" id="cd01648">
    <property type="entry name" value="TERT"/>
    <property type="match status" value="1"/>
</dbReference>
<evidence type="ECO:0000256" key="2">
    <source>
        <dbReference type="ARBA" id="ARBA00012493"/>
    </source>
</evidence>
<evidence type="ECO:0000256" key="4">
    <source>
        <dbReference type="ARBA" id="ARBA00022454"/>
    </source>
</evidence>
<dbReference type="Gene3D" id="3.30.70.2630">
    <property type="match status" value="1"/>
</dbReference>
<gene>
    <name evidence="15" type="ORF">Tco_0819783</name>
</gene>
<comment type="function">
    <text evidence="13">Telomerase is a ribonucleoprotein enzyme essential for the replication of chromosome termini in most eukaryotes. It elongates telomeres. It is a reverse transcriptase that adds simple sequence repeats to chromosome ends by copying a template sequence within the RNA component of the enzyme.</text>
</comment>
<evidence type="ECO:0000256" key="8">
    <source>
        <dbReference type="ARBA" id="ARBA00022842"/>
    </source>
</evidence>
<evidence type="ECO:0000313" key="16">
    <source>
        <dbReference type="Proteomes" id="UP001151760"/>
    </source>
</evidence>
<evidence type="ECO:0000256" key="6">
    <source>
        <dbReference type="ARBA" id="ARBA00022695"/>
    </source>
</evidence>
<dbReference type="InterPro" id="IPR049139">
    <property type="entry name" value="TERT_C"/>
</dbReference>
<dbReference type="InterPro" id="IPR043502">
    <property type="entry name" value="DNA/RNA_pol_sf"/>
</dbReference>
<dbReference type="PANTHER" id="PTHR12066">
    <property type="entry name" value="TELOMERASE REVERSE TRANSCRIPTASE"/>
    <property type="match status" value="1"/>
</dbReference>
<evidence type="ECO:0000259" key="14">
    <source>
        <dbReference type="PROSITE" id="PS50878"/>
    </source>
</evidence>
<dbReference type="PRINTS" id="PR01365">
    <property type="entry name" value="TELOMERASERT"/>
</dbReference>
<dbReference type="SMART" id="SM00975">
    <property type="entry name" value="Telomerase_RBD"/>
    <property type="match status" value="1"/>
</dbReference>
<dbReference type="Pfam" id="PF21399">
    <property type="entry name" value="TERT_C"/>
    <property type="match status" value="1"/>
</dbReference>
<evidence type="ECO:0000313" key="15">
    <source>
        <dbReference type="EMBL" id="GJS98613.1"/>
    </source>
</evidence>
<organism evidence="15 16">
    <name type="scientific">Tanacetum coccineum</name>
    <dbReference type="NCBI Taxonomy" id="301880"/>
    <lineage>
        <taxon>Eukaryota</taxon>
        <taxon>Viridiplantae</taxon>
        <taxon>Streptophyta</taxon>
        <taxon>Embryophyta</taxon>
        <taxon>Tracheophyta</taxon>
        <taxon>Spermatophyta</taxon>
        <taxon>Magnoliopsida</taxon>
        <taxon>eudicotyledons</taxon>
        <taxon>Gunneridae</taxon>
        <taxon>Pentapetalae</taxon>
        <taxon>asterids</taxon>
        <taxon>campanulids</taxon>
        <taxon>Asterales</taxon>
        <taxon>Asteraceae</taxon>
        <taxon>Asteroideae</taxon>
        <taxon>Anthemideae</taxon>
        <taxon>Anthemidinae</taxon>
        <taxon>Tanacetum</taxon>
    </lineage>
</organism>
<dbReference type="EC" id="2.7.7.49" evidence="2 13"/>
<accession>A0ABQ5ACA3</accession>
<reference evidence="15" key="1">
    <citation type="journal article" date="2022" name="Int. J. Mol. Sci.">
        <title>Draft Genome of Tanacetum Coccineum: Genomic Comparison of Closely Related Tanacetum-Family Plants.</title>
        <authorList>
            <person name="Yamashiro T."/>
            <person name="Shiraishi A."/>
            <person name="Nakayama K."/>
            <person name="Satake H."/>
        </authorList>
    </citation>
    <scope>NUCLEOTIDE SEQUENCE</scope>
</reference>
<evidence type="ECO:0000256" key="13">
    <source>
        <dbReference type="RuleBase" id="RU365061"/>
    </source>
</evidence>
<keyword evidence="7 13" id="KW-0479">Metal-binding</keyword>
<keyword evidence="6 13" id="KW-0548">Nucleotidyltransferase</keyword>
<dbReference type="InterPro" id="IPR000477">
    <property type="entry name" value="RT_dom"/>
</dbReference>
<evidence type="ECO:0000256" key="9">
    <source>
        <dbReference type="ARBA" id="ARBA00022895"/>
    </source>
</evidence>
<evidence type="ECO:0000256" key="7">
    <source>
        <dbReference type="ARBA" id="ARBA00022723"/>
    </source>
</evidence>
<dbReference type="PANTHER" id="PTHR12066:SF0">
    <property type="entry name" value="TELOMERASE REVERSE TRANSCRIPTASE"/>
    <property type="match status" value="1"/>
</dbReference>
<reference evidence="15" key="2">
    <citation type="submission" date="2022-01" db="EMBL/GenBank/DDBJ databases">
        <authorList>
            <person name="Yamashiro T."/>
            <person name="Shiraishi A."/>
            <person name="Satake H."/>
            <person name="Nakayama K."/>
        </authorList>
    </citation>
    <scope>NUCLEOTIDE SEQUENCE</scope>
</reference>
<evidence type="ECO:0000256" key="1">
    <source>
        <dbReference type="ARBA" id="ARBA00008001"/>
    </source>
</evidence>
<keyword evidence="9 13" id="KW-0779">Telomere</keyword>
<evidence type="ECO:0000256" key="5">
    <source>
        <dbReference type="ARBA" id="ARBA00022679"/>
    </source>
</evidence>
<keyword evidence="10 13" id="KW-0695">RNA-directed DNA polymerase</keyword>
<comment type="catalytic activity">
    <reaction evidence="12 13">
        <text>DNA(n) + a 2'-deoxyribonucleoside 5'-triphosphate = DNA(n+1) + diphosphate</text>
        <dbReference type="Rhea" id="RHEA:22508"/>
        <dbReference type="Rhea" id="RHEA-COMP:17339"/>
        <dbReference type="Rhea" id="RHEA-COMP:17340"/>
        <dbReference type="ChEBI" id="CHEBI:33019"/>
        <dbReference type="ChEBI" id="CHEBI:61560"/>
        <dbReference type="ChEBI" id="CHEBI:173112"/>
        <dbReference type="EC" id="2.7.7.49"/>
    </reaction>
</comment>
<keyword evidence="5 13" id="KW-0808">Transferase</keyword>
<evidence type="ECO:0000256" key="10">
    <source>
        <dbReference type="ARBA" id="ARBA00022918"/>
    </source>
</evidence>
<dbReference type="GO" id="GO:0003964">
    <property type="term" value="F:RNA-directed DNA polymerase activity"/>
    <property type="evidence" value="ECO:0007669"/>
    <property type="project" value="UniProtKB-KW"/>
</dbReference>
<evidence type="ECO:0000256" key="11">
    <source>
        <dbReference type="ARBA" id="ARBA00023242"/>
    </source>
</evidence>
<comment type="subcellular location">
    <subcellularLocation>
        <location evidence="13">Nucleus</location>
    </subcellularLocation>
    <subcellularLocation>
        <location evidence="13">Chromosome</location>
        <location evidence="13">Telomere</location>
    </subcellularLocation>
</comment>
<dbReference type="InterPro" id="IPR021891">
    <property type="entry name" value="Telomerase_RBD"/>
</dbReference>
<keyword evidence="11 13" id="KW-0539">Nucleus</keyword>
<evidence type="ECO:0000256" key="3">
    <source>
        <dbReference type="ARBA" id="ARBA00016182"/>
    </source>
</evidence>
<keyword evidence="8 13" id="KW-0460">Magnesium</keyword>
<evidence type="ECO:0000256" key="12">
    <source>
        <dbReference type="ARBA" id="ARBA00048173"/>
    </source>
</evidence>
<dbReference type="Gene3D" id="1.10.132.70">
    <property type="match status" value="1"/>
</dbReference>
<dbReference type="Pfam" id="PF12009">
    <property type="entry name" value="Telomerase_RBD"/>
    <property type="match status" value="1"/>
</dbReference>
<comment type="caution">
    <text evidence="15">The sequence shown here is derived from an EMBL/GenBank/DDBJ whole genome shotgun (WGS) entry which is preliminary data.</text>
</comment>
<dbReference type="Pfam" id="PF00078">
    <property type="entry name" value="RVT_1"/>
    <property type="match status" value="1"/>
</dbReference>
<protein>
    <recommendedName>
        <fullName evidence="3 13">Telomerase reverse transcriptase</fullName>
        <ecNumber evidence="2 13">2.7.7.49</ecNumber>
    </recommendedName>
    <alternativeName>
        <fullName evidence="13">Telomerase catalytic subunit</fullName>
    </alternativeName>
</protein>